<name>A0ABQ1SIV0_9SPHI</name>
<comment type="caution">
    <text evidence="2">The sequence shown here is derived from an EMBL/GenBank/DDBJ whole genome shotgun (WGS) entry which is preliminary data.</text>
</comment>
<keyword evidence="2" id="KW-0238">DNA-binding</keyword>
<dbReference type="EMBL" id="BMJO01000001">
    <property type="protein sequence ID" value="GGE41610.1"/>
    <property type="molecule type" value="Genomic_DNA"/>
</dbReference>
<evidence type="ECO:0000259" key="1">
    <source>
        <dbReference type="Pfam" id="PF00027"/>
    </source>
</evidence>
<sequence>MEQIRKYFEKNLKMSDQDWKAFSSKIERCEYPKKHLLLKTGQIEKHLSFVEKGIIRFYLPKEENDLTFTFVFDDGFVSAYDSFLTQQASAYQVETLEKTILWRISYDDLQTIYQETEIGNTIGRHASEDLFLKKSKRELSLLNDTAEQRYLKLFSEQPQLIKQIPLKYIASYIGITPQALSRIRKRIS</sequence>
<dbReference type="InterPro" id="IPR018490">
    <property type="entry name" value="cNMP-bd_dom_sf"/>
</dbReference>
<dbReference type="Pfam" id="PF00027">
    <property type="entry name" value="cNMP_binding"/>
    <property type="match status" value="1"/>
</dbReference>
<dbReference type="SUPFAM" id="SSF51206">
    <property type="entry name" value="cAMP-binding domain-like"/>
    <property type="match status" value="1"/>
</dbReference>
<organism evidence="2 3">
    <name type="scientific">Pedobacter psychrotolerans</name>
    <dbReference type="NCBI Taxonomy" id="1843235"/>
    <lineage>
        <taxon>Bacteria</taxon>
        <taxon>Pseudomonadati</taxon>
        <taxon>Bacteroidota</taxon>
        <taxon>Sphingobacteriia</taxon>
        <taxon>Sphingobacteriales</taxon>
        <taxon>Sphingobacteriaceae</taxon>
        <taxon>Pedobacter</taxon>
    </lineage>
</organism>
<accession>A0ABQ1SIV0</accession>
<dbReference type="RefSeq" id="WP_132529326.1">
    <property type="nucleotide sequence ID" value="NZ_BMJO01000001.1"/>
</dbReference>
<dbReference type="InterPro" id="IPR000595">
    <property type="entry name" value="cNMP-bd_dom"/>
</dbReference>
<keyword evidence="3" id="KW-1185">Reference proteome</keyword>
<feature type="domain" description="Cyclic nucleotide-binding" evidence="1">
    <location>
        <begin position="30"/>
        <end position="115"/>
    </location>
</feature>
<dbReference type="GO" id="GO:0003677">
    <property type="term" value="F:DNA binding"/>
    <property type="evidence" value="ECO:0007669"/>
    <property type="project" value="UniProtKB-KW"/>
</dbReference>
<dbReference type="InterPro" id="IPR014710">
    <property type="entry name" value="RmlC-like_jellyroll"/>
</dbReference>
<dbReference type="Proteomes" id="UP000622648">
    <property type="component" value="Unassembled WGS sequence"/>
</dbReference>
<protein>
    <submittedName>
        <fullName evidence="2">DNA-binding protein</fullName>
    </submittedName>
</protein>
<gene>
    <name evidence="2" type="ORF">GCM10011413_04290</name>
</gene>
<reference evidence="3" key="1">
    <citation type="journal article" date="2019" name="Int. J. Syst. Evol. Microbiol.">
        <title>The Global Catalogue of Microorganisms (GCM) 10K type strain sequencing project: providing services to taxonomists for standard genome sequencing and annotation.</title>
        <authorList>
            <consortium name="The Broad Institute Genomics Platform"/>
            <consortium name="The Broad Institute Genome Sequencing Center for Infectious Disease"/>
            <person name="Wu L."/>
            <person name="Ma J."/>
        </authorList>
    </citation>
    <scope>NUCLEOTIDE SEQUENCE [LARGE SCALE GENOMIC DNA]</scope>
    <source>
        <strain evidence="3">CGMCC 1.15644</strain>
    </source>
</reference>
<dbReference type="Gene3D" id="2.60.120.10">
    <property type="entry name" value="Jelly Rolls"/>
    <property type="match status" value="1"/>
</dbReference>
<evidence type="ECO:0000313" key="3">
    <source>
        <dbReference type="Proteomes" id="UP000622648"/>
    </source>
</evidence>
<evidence type="ECO:0000313" key="2">
    <source>
        <dbReference type="EMBL" id="GGE41610.1"/>
    </source>
</evidence>
<proteinExistence type="predicted"/>